<evidence type="ECO:0000313" key="2">
    <source>
        <dbReference type="Proteomes" id="UP000199019"/>
    </source>
</evidence>
<dbReference type="Gene3D" id="1.10.150.240">
    <property type="entry name" value="Putative phosphatase, domain 2"/>
    <property type="match status" value="1"/>
</dbReference>
<keyword evidence="1" id="KW-0378">Hydrolase</keyword>
<name>A0A1H9VZ11_9MICO</name>
<dbReference type="Gene3D" id="3.40.50.1000">
    <property type="entry name" value="HAD superfamily/HAD-like"/>
    <property type="match status" value="1"/>
</dbReference>
<dbReference type="InterPro" id="IPR023214">
    <property type="entry name" value="HAD_sf"/>
</dbReference>
<dbReference type="OrthoDB" id="9797415at2"/>
<dbReference type="NCBIfam" id="TIGR01509">
    <property type="entry name" value="HAD-SF-IA-v3"/>
    <property type="match status" value="1"/>
</dbReference>
<accession>A0A1H9VZ11</accession>
<sequence>MSRVLLIDLDDVVRIWAPERDASVERRHGLPPGSIAAAAFGEGSSLRAVVTGRISDAEWRRDIANRLAPLCGTVAEAVVAQWSESAGAVDVEVLEVVRAVRREGWRVGLLTNATNRLEADLARLGLLEELDAVINSSELGLAKPDPEVFRLACQVMDATPEECVFVDDLTENVQAARDVGLRAHLFEGAGPLAEVLGTSPQ</sequence>
<reference evidence="2" key="1">
    <citation type="submission" date="2016-10" db="EMBL/GenBank/DDBJ databases">
        <authorList>
            <person name="Varghese N."/>
            <person name="Submissions S."/>
        </authorList>
    </citation>
    <scope>NUCLEOTIDE SEQUENCE [LARGE SCALE GENOMIC DNA]</scope>
    <source>
        <strain evidence="2">CGMCC 1.6963</strain>
    </source>
</reference>
<dbReference type="STRING" id="587636.SAMN05216199_2645"/>
<dbReference type="CDD" id="cd02603">
    <property type="entry name" value="HAD_sEH-N_like"/>
    <property type="match status" value="1"/>
</dbReference>
<dbReference type="GO" id="GO:0016787">
    <property type="term" value="F:hydrolase activity"/>
    <property type="evidence" value="ECO:0007669"/>
    <property type="project" value="UniProtKB-KW"/>
</dbReference>
<protein>
    <submittedName>
        <fullName evidence="1">Putative hydrolase of the HAD superfamily</fullName>
    </submittedName>
</protein>
<dbReference type="PANTHER" id="PTHR43611:SF3">
    <property type="entry name" value="FLAVIN MONONUCLEOTIDE HYDROLASE 1, CHLOROPLATIC"/>
    <property type="match status" value="1"/>
</dbReference>
<gene>
    <name evidence="1" type="ORF">SAMN05216199_2645</name>
</gene>
<dbReference type="InterPro" id="IPR036412">
    <property type="entry name" value="HAD-like_sf"/>
</dbReference>
<proteinExistence type="predicted"/>
<organism evidence="1 2">
    <name type="scientific">Pedococcus cremeus</name>
    <dbReference type="NCBI Taxonomy" id="587636"/>
    <lineage>
        <taxon>Bacteria</taxon>
        <taxon>Bacillati</taxon>
        <taxon>Actinomycetota</taxon>
        <taxon>Actinomycetes</taxon>
        <taxon>Micrococcales</taxon>
        <taxon>Intrasporangiaceae</taxon>
        <taxon>Pedococcus</taxon>
    </lineage>
</organism>
<dbReference type="SUPFAM" id="SSF56784">
    <property type="entry name" value="HAD-like"/>
    <property type="match status" value="1"/>
</dbReference>
<dbReference type="NCBIfam" id="TIGR01549">
    <property type="entry name" value="HAD-SF-IA-v1"/>
    <property type="match status" value="1"/>
</dbReference>
<keyword evidence="2" id="KW-1185">Reference proteome</keyword>
<dbReference type="EMBL" id="FOHB01000004">
    <property type="protein sequence ID" value="SES26523.1"/>
    <property type="molecule type" value="Genomic_DNA"/>
</dbReference>
<dbReference type="InterPro" id="IPR006439">
    <property type="entry name" value="HAD-SF_hydro_IA"/>
</dbReference>
<dbReference type="InterPro" id="IPR023198">
    <property type="entry name" value="PGP-like_dom2"/>
</dbReference>
<dbReference type="PANTHER" id="PTHR43611">
    <property type="entry name" value="ALPHA-D-GLUCOSE 1-PHOSPHATE PHOSPHATASE"/>
    <property type="match status" value="1"/>
</dbReference>
<dbReference type="Pfam" id="PF00702">
    <property type="entry name" value="Hydrolase"/>
    <property type="match status" value="1"/>
</dbReference>
<dbReference type="Proteomes" id="UP000199019">
    <property type="component" value="Unassembled WGS sequence"/>
</dbReference>
<dbReference type="PRINTS" id="PR00413">
    <property type="entry name" value="HADHALOGNASE"/>
</dbReference>
<evidence type="ECO:0000313" key="1">
    <source>
        <dbReference type="EMBL" id="SES26523.1"/>
    </source>
</evidence>
<dbReference type="RefSeq" id="WP_091758825.1">
    <property type="nucleotide sequence ID" value="NZ_FOHB01000004.1"/>
</dbReference>
<dbReference type="AlphaFoldDB" id="A0A1H9VZ11"/>